<accession>A0A9D1SYW8</accession>
<dbReference type="GO" id="GO:0070930">
    <property type="term" value="P:trans-translation-dependent protein tagging"/>
    <property type="evidence" value="ECO:0007669"/>
    <property type="project" value="TreeGrafter"/>
</dbReference>
<evidence type="ECO:0000256" key="1">
    <source>
        <dbReference type="ARBA" id="ARBA00022490"/>
    </source>
</evidence>
<dbReference type="EMBL" id="DVOJ01000016">
    <property type="protein sequence ID" value="HIV01870.1"/>
    <property type="molecule type" value="Genomic_DNA"/>
</dbReference>
<reference evidence="4" key="1">
    <citation type="submission" date="2020-10" db="EMBL/GenBank/DDBJ databases">
        <authorList>
            <person name="Gilroy R."/>
        </authorList>
    </citation>
    <scope>NUCLEOTIDE SEQUENCE</scope>
    <source>
        <strain evidence="4">CHK186-9395</strain>
    </source>
</reference>
<keyword evidence="2 3" id="KW-0694">RNA-binding</keyword>
<comment type="subcellular location">
    <subcellularLocation>
        <location evidence="3">Cytoplasm</location>
    </subcellularLocation>
    <text evidence="3">The tmRNA-SmpB complex associates with stalled 70S ribosomes.</text>
</comment>
<dbReference type="GO" id="GO:0005829">
    <property type="term" value="C:cytosol"/>
    <property type="evidence" value="ECO:0007669"/>
    <property type="project" value="TreeGrafter"/>
</dbReference>
<dbReference type="Pfam" id="PF01668">
    <property type="entry name" value="SmpB"/>
    <property type="match status" value="1"/>
</dbReference>
<dbReference type="PANTHER" id="PTHR30308">
    <property type="entry name" value="TMRNA-BINDING COMPONENT OF TRANS-TRANSLATION TAGGING COMPLEX"/>
    <property type="match status" value="1"/>
</dbReference>
<dbReference type="Gene3D" id="2.40.280.10">
    <property type="match status" value="1"/>
</dbReference>
<evidence type="ECO:0000256" key="2">
    <source>
        <dbReference type="ARBA" id="ARBA00022884"/>
    </source>
</evidence>
<comment type="caution">
    <text evidence="4">The sequence shown here is derived from an EMBL/GenBank/DDBJ whole genome shotgun (WGS) entry which is preliminary data.</text>
</comment>
<dbReference type="Proteomes" id="UP000886861">
    <property type="component" value="Unassembled WGS sequence"/>
</dbReference>
<dbReference type="SUPFAM" id="SSF74982">
    <property type="entry name" value="Small protein B (SmpB)"/>
    <property type="match status" value="1"/>
</dbReference>
<dbReference type="CDD" id="cd09294">
    <property type="entry name" value="SmpB"/>
    <property type="match status" value="1"/>
</dbReference>
<dbReference type="InterPro" id="IPR000037">
    <property type="entry name" value="SsrA-bd_prot"/>
</dbReference>
<dbReference type="PANTHER" id="PTHR30308:SF2">
    <property type="entry name" value="SSRA-BINDING PROTEIN"/>
    <property type="match status" value="1"/>
</dbReference>
<dbReference type="GO" id="GO:0070929">
    <property type="term" value="P:trans-translation"/>
    <property type="evidence" value="ECO:0007669"/>
    <property type="project" value="UniProtKB-UniRule"/>
</dbReference>
<dbReference type="InterPro" id="IPR023620">
    <property type="entry name" value="SmpB"/>
</dbReference>
<evidence type="ECO:0000313" key="5">
    <source>
        <dbReference type="Proteomes" id="UP000886861"/>
    </source>
</evidence>
<dbReference type="GO" id="GO:0003723">
    <property type="term" value="F:RNA binding"/>
    <property type="evidence" value="ECO:0007669"/>
    <property type="project" value="UniProtKB-UniRule"/>
</dbReference>
<dbReference type="InterPro" id="IPR020081">
    <property type="entry name" value="SsrA-bd_prot_CS"/>
</dbReference>
<keyword evidence="1 3" id="KW-0963">Cytoplasm</keyword>
<dbReference type="AlphaFoldDB" id="A0A9D1SYW8"/>
<gene>
    <name evidence="3 4" type="primary">smpB</name>
    <name evidence="4" type="ORF">IAA62_04900</name>
</gene>
<sequence>MKLITTNKKAFHNYFISDNFEAGIALEGSEVKSVREGGISINEAFIQIVNGEAFLKNAYIKQYEKTSSFAPNEKRTRKLLLHKEEIKKLLKKTENLGCTLVPIKVYLKDGLVKLEGGVGKGKKLYDKREDLKKKSAEMEIKRYQKKL</sequence>
<evidence type="ECO:0000256" key="3">
    <source>
        <dbReference type="HAMAP-Rule" id="MF_00023"/>
    </source>
</evidence>
<dbReference type="HAMAP" id="MF_00023">
    <property type="entry name" value="SmpB"/>
    <property type="match status" value="1"/>
</dbReference>
<dbReference type="NCBIfam" id="NF003843">
    <property type="entry name" value="PRK05422.1"/>
    <property type="match status" value="1"/>
</dbReference>
<comment type="similarity">
    <text evidence="3">Belongs to the SmpB family.</text>
</comment>
<organism evidence="4 5">
    <name type="scientific">Candidatus Caccopulliclostridium gallistercoris</name>
    <dbReference type="NCBI Taxonomy" id="2840719"/>
    <lineage>
        <taxon>Bacteria</taxon>
        <taxon>Bacillati</taxon>
        <taxon>Bacillota</taxon>
        <taxon>Clostridia</taxon>
        <taxon>Candidatus Caccopulliclostridium</taxon>
    </lineage>
</organism>
<name>A0A9D1SYW8_9FIRM</name>
<reference evidence="4" key="2">
    <citation type="journal article" date="2021" name="PeerJ">
        <title>Extensive microbial diversity within the chicken gut microbiome revealed by metagenomics and culture.</title>
        <authorList>
            <person name="Gilroy R."/>
            <person name="Ravi A."/>
            <person name="Getino M."/>
            <person name="Pursley I."/>
            <person name="Horton D.L."/>
            <person name="Alikhan N.F."/>
            <person name="Baker D."/>
            <person name="Gharbi K."/>
            <person name="Hall N."/>
            <person name="Watson M."/>
            <person name="Adriaenssens E.M."/>
            <person name="Foster-Nyarko E."/>
            <person name="Jarju S."/>
            <person name="Secka A."/>
            <person name="Antonio M."/>
            <person name="Oren A."/>
            <person name="Chaudhuri R.R."/>
            <person name="La Ragione R."/>
            <person name="Hildebrand F."/>
            <person name="Pallen M.J."/>
        </authorList>
    </citation>
    <scope>NUCLEOTIDE SEQUENCE</scope>
    <source>
        <strain evidence="4">CHK186-9395</strain>
    </source>
</reference>
<evidence type="ECO:0000313" key="4">
    <source>
        <dbReference type="EMBL" id="HIV01870.1"/>
    </source>
</evidence>
<proteinExistence type="inferred from homology"/>
<dbReference type="NCBIfam" id="TIGR00086">
    <property type="entry name" value="smpB"/>
    <property type="match status" value="1"/>
</dbReference>
<protein>
    <recommendedName>
        <fullName evidence="3">SsrA-binding protein</fullName>
    </recommendedName>
    <alternativeName>
        <fullName evidence="3">Small protein B</fullName>
    </alternativeName>
</protein>
<dbReference type="PROSITE" id="PS01317">
    <property type="entry name" value="SSRP"/>
    <property type="match status" value="1"/>
</dbReference>
<comment type="function">
    <text evidence="3">Required for rescue of stalled ribosomes mediated by trans-translation. Binds to transfer-messenger RNA (tmRNA), required for stable association of tmRNA with ribosomes. tmRNA and SmpB together mimic tRNA shape, replacing the anticodon stem-loop with SmpB. tmRNA is encoded by the ssrA gene; the 2 termini fold to resemble tRNA(Ala) and it encodes a 'tag peptide', a short internal open reading frame. During trans-translation Ala-aminoacylated tmRNA acts like a tRNA, entering the A-site of stalled ribosomes, displacing the stalled mRNA. The ribosome then switches to translate the ORF on the tmRNA; the nascent peptide is terminated with the 'tag peptide' encoded by the tmRNA and targeted for degradation. The ribosome is freed to recommence translation, which seems to be the essential function of trans-translation.</text>
</comment>